<comment type="subcellular location">
    <subcellularLocation>
        <location evidence="1 4">Cell outer membrane</location>
    </subcellularLocation>
</comment>
<evidence type="ECO:0000256" key="2">
    <source>
        <dbReference type="ARBA" id="ARBA00023136"/>
    </source>
</evidence>
<dbReference type="RefSeq" id="WP_085219197.1">
    <property type="nucleotide sequence ID" value="NZ_LT840185.1"/>
</dbReference>
<dbReference type="Pfam" id="PF00593">
    <property type="entry name" value="TonB_dep_Rec_b-barrel"/>
    <property type="match status" value="1"/>
</dbReference>
<dbReference type="PANTHER" id="PTHR40980">
    <property type="entry name" value="PLUG DOMAIN-CONTAINING PROTEIN"/>
    <property type="match status" value="1"/>
</dbReference>
<evidence type="ECO:0000313" key="9">
    <source>
        <dbReference type="EMBL" id="SMF78031.1"/>
    </source>
</evidence>
<protein>
    <submittedName>
        <fullName evidence="9">TonB-dependent receptor</fullName>
    </submittedName>
</protein>
<evidence type="ECO:0000256" key="5">
    <source>
        <dbReference type="SAM" id="MobiDB-lite"/>
    </source>
</evidence>
<dbReference type="PANTHER" id="PTHR40980:SF5">
    <property type="entry name" value="TONB-DEPENDENT RECEPTOR"/>
    <property type="match status" value="1"/>
</dbReference>
<evidence type="ECO:0000256" key="3">
    <source>
        <dbReference type="ARBA" id="ARBA00023237"/>
    </source>
</evidence>
<feature type="domain" description="TonB-dependent receptor plug" evidence="8">
    <location>
        <begin position="87"/>
        <end position="188"/>
    </location>
</feature>
<dbReference type="InterPro" id="IPR000531">
    <property type="entry name" value="Beta-barrel_TonB"/>
</dbReference>
<dbReference type="STRING" id="941907.SAMN06295910_2662"/>
<keyword evidence="9" id="KW-0675">Receptor</keyword>
<gene>
    <name evidence="9" type="ORF">SAMN06295910_2662</name>
</gene>
<keyword evidence="6" id="KW-0732">Signal</keyword>
<feature type="compositionally biased region" description="Low complexity" evidence="5">
    <location>
        <begin position="42"/>
        <end position="52"/>
    </location>
</feature>
<dbReference type="AlphaFoldDB" id="A0A1X7H1N4"/>
<evidence type="ECO:0000259" key="7">
    <source>
        <dbReference type="Pfam" id="PF00593"/>
    </source>
</evidence>
<dbReference type="Gene3D" id="2.40.170.20">
    <property type="entry name" value="TonB-dependent receptor, beta-barrel domain"/>
    <property type="match status" value="1"/>
</dbReference>
<dbReference type="Gene3D" id="2.170.130.10">
    <property type="entry name" value="TonB-dependent receptor, plug domain"/>
    <property type="match status" value="1"/>
</dbReference>
<dbReference type="InterPro" id="IPR012910">
    <property type="entry name" value="Plug_dom"/>
</dbReference>
<dbReference type="SUPFAM" id="SSF56935">
    <property type="entry name" value="Porins"/>
    <property type="match status" value="1"/>
</dbReference>
<evidence type="ECO:0000313" key="10">
    <source>
        <dbReference type="Proteomes" id="UP000192934"/>
    </source>
</evidence>
<organism evidence="9 10">
    <name type="scientific">Allosphingosinicella indica</name>
    <dbReference type="NCBI Taxonomy" id="941907"/>
    <lineage>
        <taxon>Bacteria</taxon>
        <taxon>Pseudomonadati</taxon>
        <taxon>Pseudomonadota</taxon>
        <taxon>Alphaproteobacteria</taxon>
        <taxon>Sphingomonadales</taxon>
        <taxon>Sphingomonadaceae</taxon>
        <taxon>Allosphingosinicella</taxon>
    </lineage>
</organism>
<feature type="signal peptide" evidence="6">
    <location>
        <begin position="1"/>
        <end position="24"/>
    </location>
</feature>
<dbReference type="Pfam" id="PF07715">
    <property type="entry name" value="Plug"/>
    <property type="match status" value="1"/>
</dbReference>
<dbReference type="Proteomes" id="UP000192934">
    <property type="component" value="Chromosome I"/>
</dbReference>
<feature type="chain" id="PRO_5013208286" evidence="6">
    <location>
        <begin position="25"/>
        <end position="910"/>
    </location>
</feature>
<dbReference type="GO" id="GO:0009279">
    <property type="term" value="C:cell outer membrane"/>
    <property type="evidence" value="ECO:0007669"/>
    <property type="project" value="UniProtKB-SubCell"/>
</dbReference>
<proteinExistence type="inferred from homology"/>
<keyword evidence="2 4" id="KW-0472">Membrane</keyword>
<sequence length="910" mass="98716">MSKPLTLGAMLLLTTALHAPAAFAQDTGGHPPIQSPVATANPDAGASPAAEEPGPDAADDTRVDVSAPGFDSSLEIVVTGRNIPNVLRATPQVISVLSTADIARTGEGDIAGALQRVTGLSVAGNGFVYVRGLGDRYSLALLNGLALPSPEPLRRTIPLDIFPTAVLASTLVQKSYSVNYPGEFGGGVINLTTAAIPDESFLTIGGSVGADSFTTNQLGYTYYGSDSDFTGFDDGTRTPPRILRDALNSGALIAEGATFSRRDIQDIAASLVNAPTTLVQRNNHIPANFGLDLSGGTAFEIGSTRVGIIASAGWSNSWKTREATQQTGGLNTIASDFRTVRTDNRIVVNGLLGLGVEFGENKIRWTNLYIRDTLKQARLGEGYSLSVGDPDPSQPPQLIRQGTAWFERQLINSQLVGEFRADPWSLDVRAGYANSQRESPYERNFSYLYSPTVGDYVNNLTATGQTATVSFSNLNEDVYNLGADLTYRFPNDYALTAGYAYLDTKRDAYRRDFAYRPANALGIAVSQLRPDYLVSDYNIYTYDILLVETSALAGAAAYEADLTVHGAYAKLSGEILPGLSAEAGVRYEDGKQSVTLIDLFDQGGLVQTPALKNDYWLPAATVTWNFAEDQQLRLSASKTIARPQFRELAPQLYLDIESDRQFIGNPFLVDSELTNAEARYEWYFARDERVSLAGFYKKIDRPIEAVATFATGGTLQTTFANAPKADLYGAEVELQKYFALDGLGGDFFTPRRAVLIANYTYADSKLKVGPDDTTIINDSRGQRPATEVFGDGDRLTGQSKHLVNLQLGLENTDRLSQQTFLLTYASNRITNRGPFVGDIRQADIVERPGLRLDFVAREGLEIAGKEVEVKFEVRNITGEDFIEFQQDDIRIINNGYQVGTSVSLGASVKF</sequence>
<comment type="similarity">
    <text evidence="4">Belongs to the TonB-dependent receptor family.</text>
</comment>
<reference evidence="10" key="1">
    <citation type="submission" date="2017-04" db="EMBL/GenBank/DDBJ databases">
        <authorList>
            <person name="Varghese N."/>
            <person name="Submissions S."/>
        </authorList>
    </citation>
    <scope>NUCLEOTIDE SEQUENCE [LARGE SCALE GENOMIC DNA]</scope>
    <source>
        <strain evidence="10">Dd16</strain>
    </source>
</reference>
<keyword evidence="10" id="KW-1185">Reference proteome</keyword>
<keyword evidence="4" id="KW-0798">TonB box</keyword>
<accession>A0A1X7H1N4</accession>
<dbReference type="OrthoDB" id="9768470at2"/>
<evidence type="ECO:0000256" key="1">
    <source>
        <dbReference type="ARBA" id="ARBA00004442"/>
    </source>
</evidence>
<dbReference type="InterPro" id="IPR037066">
    <property type="entry name" value="Plug_dom_sf"/>
</dbReference>
<name>A0A1X7H1N4_9SPHN</name>
<evidence type="ECO:0000259" key="8">
    <source>
        <dbReference type="Pfam" id="PF07715"/>
    </source>
</evidence>
<evidence type="ECO:0000256" key="6">
    <source>
        <dbReference type="SAM" id="SignalP"/>
    </source>
</evidence>
<dbReference type="InterPro" id="IPR036942">
    <property type="entry name" value="Beta-barrel_TonB_sf"/>
</dbReference>
<feature type="domain" description="TonB-dependent receptor-like beta-barrel" evidence="7">
    <location>
        <begin position="392"/>
        <end position="824"/>
    </location>
</feature>
<dbReference type="EMBL" id="LT840185">
    <property type="protein sequence ID" value="SMF78031.1"/>
    <property type="molecule type" value="Genomic_DNA"/>
</dbReference>
<feature type="region of interest" description="Disordered" evidence="5">
    <location>
        <begin position="24"/>
        <end position="65"/>
    </location>
</feature>
<evidence type="ECO:0000256" key="4">
    <source>
        <dbReference type="RuleBase" id="RU003357"/>
    </source>
</evidence>
<keyword evidence="3" id="KW-0998">Cell outer membrane</keyword>